<feature type="transmembrane region" description="Helical" evidence="6">
    <location>
        <begin position="214"/>
        <end position="240"/>
    </location>
</feature>
<comment type="subcellular location">
    <subcellularLocation>
        <location evidence="1">Membrane</location>
        <topology evidence="1">Multi-pass membrane protein</topology>
    </subcellularLocation>
</comment>
<feature type="transmembrane region" description="Helical" evidence="6">
    <location>
        <begin position="89"/>
        <end position="110"/>
    </location>
</feature>
<feature type="transmembrane region" description="Helical" evidence="6">
    <location>
        <begin position="6"/>
        <end position="23"/>
    </location>
</feature>
<feature type="transmembrane region" description="Helical" evidence="6">
    <location>
        <begin position="122"/>
        <end position="144"/>
    </location>
</feature>
<dbReference type="Pfam" id="PF03649">
    <property type="entry name" value="UPF0014"/>
    <property type="match status" value="1"/>
</dbReference>
<name>A0A5P1X5N8_9LACO</name>
<dbReference type="KEGG" id="lnn:F0161_10310"/>
<dbReference type="Proteomes" id="UP000325295">
    <property type="component" value="Chromosome"/>
</dbReference>
<evidence type="ECO:0000256" key="6">
    <source>
        <dbReference type="SAM" id="Phobius"/>
    </source>
</evidence>
<organism evidence="7 8">
    <name type="scientific">Paucilactobacillus nenjiangensis</name>
    <dbReference type="NCBI Taxonomy" id="1296540"/>
    <lineage>
        <taxon>Bacteria</taxon>
        <taxon>Bacillati</taxon>
        <taxon>Bacillota</taxon>
        <taxon>Bacilli</taxon>
        <taxon>Lactobacillales</taxon>
        <taxon>Lactobacillaceae</taxon>
        <taxon>Paucilactobacillus</taxon>
    </lineage>
</organism>
<keyword evidence="3 6" id="KW-0812">Transmembrane</keyword>
<dbReference type="InterPro" id="IPR005226">
    <property type="entry name" value="UPF0014_fam"/>
</dbReference>
<keyword evidence="8" id="KW-1185">Reference proteome</keyword>
<feature type="transmembrane region" description="Helical" evidence="6">
    <location>
        <begin position="59"/>
        <end position="77"/>
    </location>
</feature>
<dbReference type="EMBL" id="CP043939">
    <property type="protein sequence ID" value="QER68194.1"/>
    <property type="molecule type" value="Genomic_DNA"/>
</dbReference>
<evidence type="ECO:0000256" key="3">
    <source>
        <dbReference type="ARBA" id="ARBA00022692"/>
    </source>
</evidence>
<keyword evidence="5 6" id="KW-0472">Membrane</keyword>
<keyword evidence="4 6" id="KW-1133">Transmembrane helix</keyword>
<proteinExistence type="inferred from homology"/>
<dbReference type="GO" id="GO:0005886">
    <property type="term" value="C:plasma membrane"/>
    <property type="evidence" value="ECO:0007669"/>
    <property type="project" value="TreeGrafter"/>
</dbReference>
<gene>
    <name evidence="7" type="primary">fetB</name>
    <name evidence="7" type="ORF">F0161_10310</name>
</gene>
<dbReference type="PANTHER" id="PTHR30028">
    <property type="entry name" value="UPF0014 INNER MEMBRANE PROTEIN YBBM-RELATED"/>
    <property type="match status" value="1"/>
</dbReference>
<evidence type="ECO:0000313" key="8">
    <source>
        <dbReference type="Proteomes" id="UP000325295"/>
    </source>
</evidence>
<evidence type="ECO:0000313" key="7">
    <source>
        <dbReference type="EMBL" id="QER68194.1"/>
    </source>
</evidence>
<sequence>MNLVVSNLSLTLVTGLVLVALFISYREKLGLNKDIVIGVIRTVIQLTVVGYVLKYVFKINNWALTVLMILIIIVNAADNARKRGPGIDNAFLISFIAILTSTVVVVGTLIATGSLKMIPAQIIPFSGMVASNTMVAIGLCYRSLNTSFRDQRQQIIEKLALGAEIKLASKSILGESVRAGMSPTIDSAKTVGLVSLPGMMSGLIIAGVDPVKAIKYQIMVMFMLLATTAIGSVIACYLAYRKFYNTQMQLK</sequence>
<dbReference type="OrthoDB" id="9791807at2"/>
<reference evidence="7 8" key="1">
    <citation type="submission" date="2019-09" db="EMBL/GenBank/DDBJ databases">
        <title>Complete Genome Sequence of Lactobacillus nenjiangensis SH-Y15, isolated from sauerkraut.</title>
        <authorList>
            <person name="Yang H."/>
        </authorList>
    </citation>
    <scope>NUCLEOTIDE SEQUENCE [LARGE SCALE GENOMIC DNA]</scope>
    <source>
        <strain evidence="7 8">SH-Y15</strain>
    </source>
</reference>
<comment type="similarity">
    <text evidence="2">Belongs to the UPF0014 family.</text>
</comment>
<dbReference type="PANTHER" id="PTHR30028:SF0">
    <property type="entry name" value="PROTEIN ALUMINUM SENSITIVE 3"/>
    <property type="match status" value="1"/>
</dbReference>
<evidence type="ECO:0000256" key="4">
    <source>
        <dbReference type="ARBA" id="ARBA00022989"/>
    </source>
</evidence>
<evidence type="ECO:0000256" key="2">
    <source>
        <dbReference type="ARBA" id="ARBA00005268"/>
    </source>
</evidence>
<protein>
    <submittedName>
        <fullName evidence="7">Iron export ABC transporter permease subunit FetB</fullName>
    </submittedName>
</protein>
<evidence type="ECO:0000256" key="1">
    <source>
        <dbReference type="ARBA" id="ARBA00004141"/>
    </source>
</evidence>
<dbReference type="RefSeq" id="WP_150204515.1">
    <property type="nucleotide sequence ID" value="NZ_CAUQTN010000060.1"/>
</dbReference>
<dbReference type="AlphaFoldDB" id="A0A5P1X5N8"/>
<evidence type="ECO:0000256" key="5">
    <source>
        <dbReference type="ARBA" id="ARBA00023136"/>
    </source>
</evidence>
<feature type="transmembrane region" description="Helical" evidence="6">
    <location>
        <begin position="190"/>
        <end position="208"/>
    </location>
</feature>
<accession>A0A5P1X5N8</accession>